<dbReference type="Pfam" id="PF20256">
    <property type="entry name" value="MoCoBD_2"/>
    <property type="match status" value="1"/>
</dbReference>
<evidence type="ECO:0000313" key="3">
    <source>
        <dbReference type="EMBL" id="BDZ48415.1"/>
    </source>
</evidence>
<proteinExistence type="predicted"/>
<reference evidence="4" key="1">
    <citation type="journal article" date="2019" name="Int. J. Syst. Evol. Microbiol.">
        <title>The Global Catalogue of Microorganisms (GCM) 10K type strain sequencing project: providing services to taxonomists for standard genome sequencing and annotation.</title>
        <authorList>
            <consortium name="The Broad Institute Genomics Platform"/>
            <consortium name="The Broad Institute Genome Sequencing Center for Infectious Disease"/>
            <person name="Wu L."/>
            <person name="Ma J."/>
        </authorList>
    </citation>
    <scope>NUCLEOTIDE SEQUENCE [LARGE SCALE GENOMIC DNA]</scope>
    <source>
        <strain evidence="4">NBRC 108728</strain>
    </source>
</reference>
<dbReference type="InterPro" id="IPR037165">
    <property type="entry name" value="AldOxase/xan_DH_Mopterin-bd_sf"/>
</dbReference>
<accession>A0ABN6XTU2</accession>
<feature type="domain" description="Aldehyde oxidase/xanthine dehydrogenase second molybdopterin binding" evidence="2">
    <location>
        <begin position="14"/>
        <end position="89"/>
    </location>
</feature>
<dbReference type="Proteomes" id="UP001321486">
    <property type="component" value="Chromosome"/>
</dbReference>
<keyword evidence="4" id="KW-1185">Reference proteome</keyword>
<dbReference type="EMBL" id="AP027732">
    <property type="protein sequence ID" value="BDZ48415.1"/>
    <property type="molecule type" value="Genomic_DNA"/>
</dbReference>
<feature type="region of interest" description="Disordered" evidence="1">
    <location>
        <begin position="88"/>
        <end position="107"/>
    </location>
</feature>
<dbReference type="Gene3D" id="3.30.365.10">
    <property type="entry name" value="Aldehyde oxidase/xanthine dehydrogenase, molybdopterin binding domain"/>
    <property type="match status" value="1"/>
</dbReference>
<sequence length="107" mass="11153">MALAMIATMPPRGHFADTTVSLGGDGRYTIGVGTAEFGNGTTTVHAQLTASVLGTTTDRVVIRQSDTDVARYDTGAFGSAGVVVAGKALSPRRRSSRPRCWPGRARS</sequence>
<dbReference type="InterPro" id="IPR046867">
    <property type="entry name" value="AldOxase/xan_DH_MoCoBD2"/>
</dbReference>
<name>A0ABN6XTU2_9MICO</name>
<evidence type="ECO:0000259" key="2">
    <source>
        <dbReference type="Pfam" id="PF20256"/>
    </source>
</evidence>
<gene>
    <name evidence="3" type="ORF">GCM10025867_06560</name>
</gene>
<organism evidence="3 4">
    <name type="scientific">Frondihabitans sucicola</name>
    <dbReference type="NCBI Taxonomy" id="1268041"/>
    <lineage>
        <taxon>Bacteria</taxon>
        <taxon>Bacillati</taxon>
        <taxon>Actinomycetota</taxon>
        <taxon>Actinomycetes</taxon>
        <taxon>Micrococcales</taxon>
        <taxon>Microbacteriaceae</taxon>
        <taxon>Frondihabitans</taxon>
    </lineage>
</organism>
<protein>
    <recommendedName>
        <fullName evidence="2">Aldehyde oxidase/xanthine dehydrogenase second molybdopterin binding domain-containing protein</fullName>
    </recommendedName>
</protein>
<evidence type="ECO:0000256" key="1">
    <source>
        <dbReference type="SAM" id="MobiDB-lite"/>
    </source>
</evidence>
<dbReference type="SUPFAM" id="SSF56003">
    <property type="entry name" value="Molybdenum cofactor-binding domain"/>
    <property type="match status" value="1"/>
</dbReference>
<evidence type="ECO:0000313" key="4">
    <source>
        <dbReference type="Proteomes" id="UP001321486"/>
    </source>
</evidence>